<sequence length="105" mass="11928">MGQCLGKQKNVKTYDSYKLDNRVASKDNTYQKKVEKKTQEETLDEKRRKAAEAAEKRMNKQSSKGVVNNGGKLSKNIEKQKSIGPGRSGDFYKGKNEDLDPSKWN</sequence>
<feature type="compositionally biased region" description="Basic and acidic residues" evidence="4">
    <location>
        <begin position="90"/>
        <end position="105"/>
    </location>
</feature>
<evidence type="ECO:0000256" key="2">
    <source>
        <dbReference type="ARBA" id="ARBA00023139"/>
    </source>
</evidence>
<keyword evidence="1" id="KW-0519">Myristate</keyword>
<dbReference type="Pfam" id="PF15811">
    <property type="entry name" value="SVIP"/>
    <property type="match status" value="1"/>
</dbReference>
<evidence type="ECO:0000256" key="3">
    <source>
        <dbReference type="ARBA" id="ARBA00023288"/>
    </source>
</evidence>
<evidence type="ECO:0000256" key="1">
    <source>
        <dbReference type="ARBA" id="ARBA00022707"/>
    </source>
</evidence>
<reference evidence="5 6" key="2">
    <citation type="submission" date="2016-08" db="EMBL/GenBank/DDBJ databases">
        <title>Pervasive Adenine N6-methylation of Active Genes in Fungi.</title>
        <authorList>
            <consortium name="DOE Joint Genome Institute"/>
            <person name="Mondo S.J."/>
            <person name="Dannebaum R.O."/>
            <person name="Kuo R.C."/>
            <person name="Labutti K."/>
            <person name="Haridas S."/>
            <person name="Kuo A."/>
            <person name="Salamov A."/>
            <person name="Ahrendt S.R."/>
            <person name="Lipzen A."/>
            <person name="Sullivan W."/>
            <person name="Andreopoulos W.B."/>
            <person name="Clum A."/>
            <person name="Lindquist E."/>
            <person name="Daum C."/>
            <person name="Ramamoorthy G.K."/>
            <person name="Gryganskyi A."/>
            <person name="Culley D."/>
            <person name="Magnuson J.K."/>
            <person name="James T.Y."/>
            <person name="O'Malley M.A."/>
            <person name="Stajich J.E."/>
            <person name="Spatafora J.W."/>
            <person name="Visel A."/>
            <person name="Grigoriev I.V."/>
        </authorList>
    </citation>
    <scope>NUCLEOTIDE SEQUENCE [LARGE SCALE GENOMIC DNA]</scope>
    <source>
        <strain evidence="5 6">S4</strain>
    </source>
</reference>
<dbReference type="Proteomes" id="UP000193944">
    <property type="component" value="Unassembled WGS sequence"/>
</dbReference>
<organism evidence="5 6">
    <name type="scientific">Anaeromyces robustus</name>
    <dbReference type="NCBI Taxonomy" id="1754192"/>
    <lineage>
        <taxon>Eukaryota</taxon>
        <taxon>Fungi</taxon>
        <taxon>Fungi incertae sedis</taxon>
        <taxon>Chytridiomycota</taxon>
        <taxon>Chytridiomycota incertae sedis</taxon>
        <taxon>Neocallimastigomycetes</taxon>
        <taxon>Neocallimastigales</taxon>
        <taxon>Neocallimastigaceae</taxon>
        <taxon>Anaeromyces</taxon>
    </lineage>
</organism>
<keyword evidence="6" id="KW-1185">Reference proteome</keyword>
<dbReference type="InterPro" id="IPR031632">
    <property type="entry name" value="SVIP"/>
</dbReference>
<dbReference type="AlphaFoldDB" id="A0A1Y1VYY9"/>
<dbReference type="EMBL" id="MCFG01000446">
    <property type="protein sequence ID" value="ORX66236.1"/>
    <property type="molecule type" value="Genomic_DNA"/>
</dbReference>
<keyword evidence="3" id="KW-0449">Lipoprotein</keyword>
<gene>
    <name evidence="5" type="ORF">BCR32DRAFT_250517</name>
</gene>
<protein>
    <submittedName>
        <fullName evidence="5">Uncharacterized protein</fullName>
    </submittedName>
</protein>
<name>A0A1Y1VYY9_9FUNG</name>
<comment type="caution">
    <text evidence="5">The sequence shown here is derived from an EMBL/GenBank/DDBJ whole genome shotgun (WGS) entry which is preliminary data.</text>
</comment>
<keyword evidence="2" id="KW-0564">Palmitate</keyword>
<feature type="region of interest" description="Disordered" evidence="4">
    <location>
        <begin position="27"/>
        <end position="105"/>
    </location>
</feature>
<accession>A0A1Y1VYY9</accession>
<evidence type="ECO:0000313" key="6">
    <source>
        <dbReference type="Proteomes" id="UP000193944"/>
    </source>
</evidence>
<feature type="compositionally biased region" description="Basic and acidic residues" evidence="4">
    <location>
        <begin position="27"/>
        <end position="58"/>
    </location>
</feature>
<reference evidence="5 6" key="1">
    <citation type="submission" date="2016-08" db="EMBL/GenBank/DDBJ databases">
        <title>A Parts List for Fungal Cellulosomes Revealed by Comparative Genomics.</title>
        <authorList>
            <consortium name="DOE Joint Genome Institute"/>
            <person name="Haitjema C.H."/>
            <person name="Gilmore S.P."/>
            <person name="Henske J.K."/>
            <person name="Solomon K.V."/>
            <person name="De Groot R."/>
            <person name="Kuo A."/>
            <person name="Mondo S.J."/>
            <person name="Salamov A.A."/>
            <person name="Labutti K."/>
            <person name="Zhao Z."/>
            <person name="Chiniquy J."/>
            <person name="Barry K."/>
            <person name="Brewer H.M."/>
            <person name="Purvine S.O."/>
            <person name="Wright A.T."/>
            <person name="Boxma B."/>
            <person name="Van Alen T."/>
            <person name="Hackstein J.H."/>
            <person name="Baker S.E."/>
            <person name="Grigoriev I.V."/>
            <person name="O'Malley M.A."/>
        </authorList>
    </citation>
    <scope>NUCLEOTIDE SEQUENCE [LARGE SCALE GENOMIC DNA]</scope>
    <source>
        <strain evidence="5 6">S4</strain>
    </source>
</reference>
<proteinExistence type="predicted"/>
<dbReference type="OrthoDB" id="10487334at2759"/>
<evidence type="ECO:0000256" key="4">
    <source>
        <dbReference type="SAM" id="MobiDB-lite"/>
    </source>
</evidence>
<evidence type="ECO:0000313" key="5">
    <source>
        <dbReference type="EMBL" id="ORX66236.1"/>
    </source>
</evidence>